<evidence type="ECO:0000313" key="1">
    <source>
        <dbReference type="EMBL" id="MBW0564789.1"/>
    </source>
</evidence>
<dbReference type="AlphaFoldDB" id="A0A9Q3JN96"/>
<dbReference type="Proteomes" id="UP000765509">
    <property type="component" value="Unassembled WGS sequence"/>
</dbReference>
<comment type="caution">
    <text evidence="1">The sequence shown here is derived from an EMBL/GenBank/DDBJ whole genome shotgun (WGS) entry which is preliminary data.</text>
</comment>
<evidence type="ECO:0000313" key="2">
    <source>
        <dbReference type="Proteomes" id="UP000765509"/>
    </source>
</evidence>
<accession>A0A9Q3JN96</accession>
<sequence length="93" mass="10323">MLAVCLGAGQKETTHECTGLESRKWRQVNHRSGSGMWFRPDEADRCHSYAQVRLMSPNAFGDCVASVKLYLRTRANIAGVRGPFTEVVAGYAF</sequence>
<reference evidence="1" key="1">
    <citation type="submission" date="2021-03" db="EMBL/GenBank/DDBJ databases">
        <title>Draft genome sequence of rust myrtle Austropuccinia psidii MF-1, a brazilian biotype.</title>
        <authorList>
            <person name="Quecine M.C."/>
            <person name="Pachon D.M.R."/>
            <person name="Bonatelli M.L."/>
            <person name="Correr F.H."/>
            <person name="Franceschini L.M."/>
            <person name="Leite T.F."/>
            <person name="Margarido G.R.A."/>
            <person name="Almeida C.A."/>
            <person name="Ferrarezi J.A."/>
            <person name="Labate C.A."/>
        </authorList>
    </citation>
    <scope>NUCLEOTIDE SEQUENCE</scope>
    <source>
        <strain evidence="1">MF-1</strain>
    </source>
</reference>
<organism evidence="1 2">
    <name type="scientific">Austropuccinia psidii MF-1</name>
    <dbReference type="NCBI Taxonomy" id="1389203"/>
    <lineage>
        <taxon>Eukaryota</taxon>
        <taxon>Fungi</taxon>
        <taxon>Dikarya</taxon>
        <taxon>Basidiomycota</taxon>
        <taxon>Pucciniomycotina</taxon>
        <taxon>Pucciniomycetes</taxon>
        <taxon>Pucciniales</taxon>
        <taxon>Sphaerophragmiaceae</taxon>
        <taxon>Austropuccinia</taxon>
    </lineage>
</organism>
<keyword evidence="2" id="KW-1185">Reference proteome</keyword>
<proteinExistence type="predicted"/>
<name>A0A9Q3JN96_9BASI</name>
<protein>
    <submittedName>
        <fullName evidence="1">Uncharacterized protein</fullName>
    </submittedName>
</protein>
<gene>
    <name evidence="1" type="ORF">O181_104504</name>
</gene>
<dbReference type="EMBL" id="AVOT02076329">
    <property type="protein sequence ID" value="MBW0564789.1"/>
    <property type="molecule type" value="Genomic_DNA"/>
</dbReference>